<keyword evidence="6" id="KW-0067">ATP-binding</keyword>
<keyword evidence="2" id="KW-0285">Flavoprotein</keyword>
<dbReference type="SMART" id="SM00904">
    <property type="entry name" value="Flavokinase"/>
    <property type="match status" value="1"/>
</dbReference>
<dbReference type="GO" id="GO:0016779">
    <property type="term" value="F:nucleotidyltransferase activity"/>
    <property type="evidence" value="ECO:0007669"/>
    <property type="project" value="UniProtKB-KW"/>
</dbReference>
<dbReference type="RefSeq" id="WP_100387909.1">
    <property type="nucleotide sequence ID" value="NZ_BMZU01000001.1"/>
</dbReference>
<dbReference type="GO" id="GO:0008531">
    <property type="term" value="F:riboflavin kinase activity"/>
    <property type="evidence" value="ECO:0007669"/>
    <property type="project" value="UniProtKB-EC"/>
</dbReference>
<reference evidence="9 10" key="1">
    <citation type="submission" date="2017-11" db="EMBL/GenBank/DDBJ databases">
        <title>Genomic Encyclopedia of Archaeal and Bacterial Type Strains, Phase II (KMG-II): From Individual Species to Whole Genera.</title>
        <authorList>
            <person name="Goeker M."/>
        </authorList>
    </citation>
    <scope>NUCLEOTIDE SEQUENCE [LARGE SCALE GENOMIC DNA]</scope>
    <source>
        <strain evidence="9 10">DSM 16400</strain>
    </source>
</reference>
<dbReference type="PANTHER" id="PTHR22749">
    <property type="entry name" value="RIBOFLAVIN KINASE/FMN ADENYLYLTRANSFERASE"/>
    <property type="match status" value="1"/>
</dbReference>
<evidence type="ECO:0000313" key="9">
    <source>
        <dbReference type="EMBL" id="PJJ81200.1"/>
    </source>
</evidence>
<dbReference type="AlphaFoldDB" id="A0A2M9D6C0"/>
<keyword evidence="9" id="KW-0548">Nucleotidyltransferase</keyword>
<keyword evidence="5" id="KW-0547">Nucleotide-binding</keyword>
<keyword evidence="3" id="KW-0288">FMN</keyword>
<dbReference type="EMBL" id="PGFH01000001">
    <property type="protein sequence ID" value="PJJ81200.1"/>
    <property type="molecule type" value="Genomic_DNA"/>
</dbReference>
<dbReference type="OrthoDB" id="9803667at2"/>
<evidence type="ECO:0000256" key="7">
    <source>
        <dbReference type="ARBA" id="ARBA00047880"/>
    </source>
</evidence>
<dbReference type="InterPro" id="IPR015865">
    <property type="entry name" value="Riboflavin_kinase_bac/euk"/>
</dbReference>
<dbReference type="SUPFAM" id="SSF82114">
    <property type="entry name" value="Riboflavin kinase-like"/>
    <property type="match status" value="1"/>
</dbReference>
<dbReference type="InterPro" id="IPR023465">
    <property type="entry name" value="Riboflavin_kinase_dom_sf"/>
</dbReference>
<gene>
    <name evidence="9" type="ORF">CLV85_0371</name>
</gene>
<dbReference type="GO" id="GO:0009398">
    <property type="term" value="P:FMN biosynthetic process"/>
    <property type="evidence" value="ECO:0007669"/>
    <property type="project" value="TreeGrafter"/>
</dbReference>
<organism evidence="9 10">
    <name type="scientific">Salinibacterium amurskyense</name>
    <dbReference type="NCBI Taxonomy" id="205941"/>
    <lineage>
        <taxon>Bacteria</taxon>
        <taxon>Bacillati</taxon>
        <taxon>Actinomycetota</taxon>
        <taxon>Actinomycetes</taxon>
        <taxon>Micrococcales</taxon>
        <taxon>Microbacteriaceae</taxon>
        <taxon>Salinibacterium</taxon>
    </lineage>
</organism>
<sequence>MGHPSTLSFRGTVVHGDKRGRELGFPTANISIADHAALPIDGVYACWVTFPPATEQHGATISIGDNPTFDDVTDRRVEAFIHDFDGDLYDAEVEFTVHAWLRGMFRYESLVELIEKTAADVAASRIALALPPQLP</sequence>
<dbReference type="Gene3D" id="2.40.30.30">
    <property type="entry name" value="Riboflavin kinase-like"/>
    <property type="match status" value="1"/>
</dbReference>
<keyword evidence="10" id="KW-1185">Reference proteome</keyword>
<dbReference type="EC" id="2.7.1.26" evidence="1"/>
<dbReference type="GO" id="GO:0005524">
    <property type="term" value="F:ATP binding"/>
    <property type="evidence" value="ECO:0007669"/>
    <property type="project" value="UniProtKB-KW"/>
</dbReference>
<dbReference type="InterPro" id="IPR023468">
    <property type="entry name" value="Riboflavin_kinase"/>
</dbReference>
<evidence type="ECO:0000256" key="3">
    <source>
        <dbReference type="ARBA" id="ARBA00022643"/>
    </source>
</evidence>
<keyword evidence="9" id="KW-0418">Kinase</keyword>
<accession>A0A2M9D6C0</accession>
<evidence type="ECO:0000256" key="2">
    <source>
        <dbReference type="ARBA" id="ARBA00022630"/>
    </source>
</evidence>
<evidence type="ECO:0000256" key="4">
    <source>
        <dbReference type="ARBA" id="ARBA00022679"/>
    </source>
</evidence>
<evidence type="ECO:0000256" key="5">
    <source>
        <dbReference type="ARBA" id="ARBA00022741"/>
    </source>
</evidence>
<comment type="catalytic activity">
    <reaction evidence="7">
        <text>riboflavin + ATP = FMN + ADP + H(+)</text>
        <dbReference type="Rhea" id="RHEA:14357"/>
        <dbReference type="ChEBI" id="CHEBI:15378"/>
        <dbReference type="ChEBI" id="CHEBI:30616"/>
        <dbReference type="ChEBI" id="CHEBI:57986"/>
        <dbReference type="ChEBI" id="CHEBI:58210"/>
        <dbReference type="ChEBI" id="CHEBI:456216"/>
        <dbReference type="EC" id="2.7.1.26"/>
    </reaction>
</comment>
<evidence type="ECO:0000256" key="1">
    <source>
        <dbReference type="ARBA" id="ARBA00012105"/>
    </source>
</evidence>
<keyword evidence="4 9" id="KW-0808">Transferase</keyword>
<proteinExistence type="predicted"/>
<evidence type="ECO:0000313" key="10">
    <source>
        <dbReference type="Proteomes" id="UP000231742"/>
    </source>
</evidence>
<dbReference type="GO" id="GO:0009231">
    <property type="term" value="P:riboflavin biosynthetic process"/>
    <property type="evidence" value="ECO:0007669"/>
    <property type="project" value="InterPro"/>
</dbReference>
<feature type="domain" description="Riboflavin kinase" evidence="8">
    <location>
        <begin position="6"/>
        <end position="129"/>
    </location>
</feature>
<dbReference type="Proteomes" id="UP000231742">
    <property type="component" value="Unassembled WGS sequence"/>
</dbReference>
<evidence type="ECO:0000259" key="8">
    <source>
        <dbReference type="SMART" id="SM00904"/>
    </source>
</evidence>
<dbReference type="Pfam" id="PF01687">
    <property type="entry name" value="Flavokinase"/>
    <property type="match status" value="1"/>
</dbReference>
<name>A0A2M9D6C0_9MICO</name>
<evidence type="ECO:0000256" key="6">
    <source>
        <dbReference type="ARBA" id="ARBA00022840"/>
    </source>
</evidence>
<protein>
    <recommendedName>
        <fullName evidence="1">riboflavin kinase</fullName>
        <ecNumber evidence="1">2.7.1.26</ecNumber>
    </recommendedName>
</protein>
<comment type="caution">
    <text evidence="9">The sequence shown here is derived from an EMBL/GenBank/DDBJ whole genome shotgun (WGS) entry which is preliminary data.</text>
</comment>
<dbReference type="PANTHER" id="PTHR22749:SF6">
    <property type="entry name" value="RIBOFLAVIN KINASE"/>
    <property type="match status" value="1"/>
</dbReference>